<proteinExistence type="predicted"/>
<organism evidence="2 3">
    <name type="scientific">Agrobacterium tumefaciens str. B6</name>
    <dbReference type="NCBI Taxonomy" id="1183423"/>
    <lineage>
        <taxon>Bacteria</taxon>
        <taxon>Pseudomonadati</taxon>
        <taxon>Pseudomonadota</taxon>
        <taxon>Alphaproteobacteria</taxon>
        <taxon>Hyphomicrobiales</taxon>
        <taxon>Rhizobiaceae</taxon>
        <taxon>Rhizobium/Agrobacterium group</taxon>
        <taxon>Agrobacterium</taxon>
        <taxon>Agrobacterium tumefaciens complex</taxon>
    </lineage>
</organism>
<protein>
    <recommendedName>
        <fullName evidence="1">HTH cro/C1-type domain-containing protein</fullName>
    </recommendedName>
</protein>
<dbReference type="CDD" id="cd00093">
    <property type="entry name" value="HTH_XRE"/>
    <property type="match status" value="1"/>
</dbReference>
<evidence type="ECO:0000313" key="2">
    <source>
        <dbReference type="EMBL" id="CVI25056.1"/>
    </source>
</evidence>
<accession>A0A822VB38</accession>
<sequence length="81" mass="8699">MKKITGAQIRAARALKRWTAEELASHASVGLSTIRRAEADNGVPSITAANLKLIHLAFEDAGIEFIEENGGGVGVRFKNPR</sequence>
<dbReference type="SUPFAM" id="SSF47413">
    <property type="entry name" value="lambda repressor-like DNA-binding domains"/>
    <property type="match status" value="1"/>
</dbReference>
<dbReference type="EMBL" id="FCNL01000040">
    <property type="protein sequence ID" value="CVI25056.1"/>
    <property type="molecule type" value="Genomic_DNA"/>
</dbReference>
<dbReference type="Proteomes" id="UP000192074">
    <property type="component" value="Unassembled WGS sequence"/>
</dbReference>
<evidence type="ECO:0000313" key="3">
    <source>
        <dbReference type="Proteomes" id="UP000192074"/>
    </source>
</evidence>
<comment type="caution">
    <text evidence="2">The sequence shown here is derived from an EMBL/GenBank/DDBJ whole genome shotgun (WGS) entry which is preliminary data.</text>
</comment>
<dbReference type="RefSeq" id="WP_080868767.1">
    <property type="nucleotide sequence ID" value="NZ_LMVK01000008.1"/>
</dbReference>
<dbReference type="Gene3D" id="1.10.260.40">
    <property type="entry name" value="lambda repressor-like DNA-binding domains"/>
    <property type="match status" value="1"/>
</dbReference>
<reference evidence="2 3" key="1">
    <citation type="submission" date="2016-01" db="EMBL/GenBank/DDBJ databases">
        <authorList>
            <person name="Regsiter A."/>
            <person name="william w."/>
        </authorList>
    </citation>
    <scope>NUCLEOTIDE SEQUENCE [LARGE SCALE GENOMIC DNA]</scope>
    <source>
        <strain evidence="2 3">B6</strain>
    </source>
</reference>
<dbReference type="GO" id="GO:0003677">
    <property type="term" value="F:DNA binding"/>
    <property type="evidence" value="ECO:0007669"/>
    <property type="project" value="InterPro"/>
</dbReference>
<dbReference type="InterPro" id="IPR010982">
    <property type="entry name" value="Lambda_DNA-bd_dom_sf"/>
</dbReference>
<name>A0A822VB38_AGRTU</name>
<gene>
    <name evidence="2" type="ORF">AGR4A_pAt10435</name>
</gene>
<dbReference type="InterPro" id="IPR001387">
    <property type="entry name" value="Cro/C1-type_HTH"/>
</dbReference>
<feature type="domain" description="HTH cro/C1-type" evidence="1">
    <location>
        <begin position="9"/>
        <end position="47"/>
    </location>
</feature>
<dbReference type="PROSITE" id="PS50943">
    <property type="entry name" value="HTH_CROC1"/>
    <property type="match status" value="1"/>
</dbReference>
<evidence type="ECO:0000259" key="1">
    <source>
        <dbReference type="PROSITE" id="PS50943"/>
    </source>
</evidence>
<dbReference type="AlphaFoldDB" id="A0A822VB38"/>